<keyword evidence="2" id="KW-0813">Transport</keyword>
<feature type="transmembrane region" description="Helical" evidence="9">
    <location>
        <begin position="62"/>
        <end position="82"/>
    </location>
</feature>
<proteinExistence type="predicted"/>
<evidence type="ECO:0000313" key="10">
    <source>
        <dbReference type="EMBL" id="GAA0268044.1"/>
    </source>
</evidence>
<keyword evidence="11" id="KW-1185">Reference proteome</keyword>
<evidence type="ECO:0000256" key="2">
    <source>
        <dbReference type="ARBA" id="ARBA00022448"/>
    </source>
</evidence>
<dbReference type="EMBL" id="BAAAGX010000028">
    <property type="protein sequence ID" value="GAA0268044.1"/>
    <property type="molecule type" value="Genomic_DNA"/>
</dbReference>
<feature type="transmembrane region" description="Helical" evidence="9">
    <location>
        <begin position="264"/>
        <end position="280"/>
    </location>
</feature>
<dbReference type="Pfam" id="PF02653">
    <property type="entry name" value="BPD_transp_2"/>
    <property type="match status" value="1"/>
</dbReference>
<evidence type="ECO:0000313" key="11">
    <source>
        <dbReference type="Proteomes" id="UP001500967"/>
    </source>
</evidence>
<feature type="transmembrane region" description="Helical" evidence="9">
    <location>
        <begin position="112"/>
        <end position="133"/>
    </location>
</feature>
<protein>
    <recommendedName>
        <fullName evidence="8">Autoinducer 2 import system permease protein LsrD</fullName>
    </recommendedName>
</protein>
<evidence type="ECO:0000256" key="8">
    <source>
        <dbReference type="ARBA" id="ARBA00039381"/>
    </source>
</evidence>
<dbReference type="RefSeq" id="WP_344652629.1">
    <property type="nucleotide sequence ID" value="NZ_BAAAGX010000028.1"/>
</dbReference>
<reference evidence="11" key="1">
    <citation type="journal article" date="2019" name="Int. J. Syst. Evol. Microbiol.">
        <title>The Global Catalogue of Microorganisms (GCM) 10K type strain sequencing project: providing services to taxonomists for standard genome sequencing and annotation.</title>
        <authorList>
            <consortium name="The Broad Institute Genomics Platform"/>
            <consortium name="The Broad Institute Genome Sequencing Center for Infectious Disease"/>
            <person name="Wu L."/>
            <person name="Ma J."/>
        </authorList>
    </citation>
    <scope>NUCLEOTIDE SEQUENCE [LARGE SCALE GENOMIC DNA]</scope>
    <source>
        <strain evidence="11">JCM 10425</strain>
    </source>
</reference>
<accession>A0ABP3EKZ9</accession>
<evidence type="ECO:0000256" key="5">
    <source>
        <dbReference type="ARBA" id="ARBA00022692"/>
    </source>
</evidence>
<evidence type="ECO:0000256" key="1">
    <source>
        <dbReference type="ARBA" id="ARBA00004651"/>
    </source>
</evidence>
<dbReference type="PANTHER" id="PTHR32196:SF71">
    <property type="entry name" value="AUTOINDUCER 2 IMPORT SYSTEM PERMEASE PROTEIN LSRD"/>
    <property type="match status" value="1"/>
</dbReference>
<evidence type="ECO:0000256" key="7">
    <source>
        <dbReference type="ARBA" id="ARBA00023136"/>
    </source>
</evidence>
<keyword evidence="4" id="KW-0997">Cell inner membrane</keyword>
<dbReference type="Proteomes" id="UP001500967">
    <property type="component" value="Unassembled WGS sequence"/>
</dbReference>
<feature type="transmembrane region" description="Helical" evidence="9">
    <location>
        <begin position="29"/>
        <end position="50"/>
    </location>
</feature>
<comment type="caution">
    <text evidence="10">The sequence shown here is derived from an EMBL/GenBank/DDBJ whole genome shotgun (WGS) entry which is preliminary data.</text>
</comment>
<evidence type="ECO:0000256" key="6">
    <source>
        <dbReference type="ARBA" id="ARBA00022989"/>
    </source>
</evidence>
<keyword evidence="3" id="KW-1003">Cell membrane</keyword>
<name>A0ABP3EKZ9_9ACTN</name>
<keyword evidence="7 9" id="KW-0472">Membrane</keyword>
<keyword evidence="5 9" id="KW-0812">Transmembrane</keyword>
<feature type="transmembrane region" description="Helical" evidence="9">
    <location>
        <begin position="315"/>
        <end position="332"/>
    </location>
</feature>
<evidence type="ECO:0000256" key="3">
    <source>
        <dbReference type="ARBA" id="ARBA00022475"/>
    </source>
</evidence>
<feature type="transmembrane region" description="Helical" evidence="9">
    <location>
        <begin position="231"/>
        <end position="252"/>
    </location>
</feature>
<feature type="transmembrane region" description="Helical" evidence="9">
    <location>
        <begin position="140"/>
        <end position="158"/>
    </location>
</feature>
<dbReference type="InterPro" id="IPR001851">
    <property type="entry name" value="ABC_transp_permease"/>
</dbReference>
<feature type="transmembrane region" description="Helical" evidence="9">
    <location>
        <begin position="287"/>
        <end position="309"/>
    </location>
</feature>
<evidence type="ECO:0000256" key="9">
    <source>
        <dbReference type="SAM" id="Phobius"/>
    </source>
</evidence>
<evidence type="ECO:0000256" key="4">
    <source>
        <dbReference type="ARBA" id="ARBA00022519"/>
    </source>
</evidence>
<comment type="subcellular location">
    <subcellularLocation>
        <location evidence="1">Cell membrane</location>
        <topology evidence="1">Multi-pass membrane protein</topology>
    </subcellularLocation>
</comment>
<dbReference type="CDD" id="cd06579">
    <property type="entry name" value="TM_PBP1_transp_AraH_like"/>
    <property type="match status" value="1"/>
</dbReference>
<dbReference type="PANTHER" id="PTHR32196">
    <property type="entry name" value="ABC TRANSPORTER PERMEASE PROTEIN YPHD-RELATED-RELATED"/>
    <property type="match status" value="1"/>
</dbReference>
<feature type="transmembrane region" description="Helical" evidence="9">
    <location>
        <begin position="89"/>
        <end position="106"/>
    </location>
</feature>
<feature type="transmembrane region" description="Helical" evidence="9">
    <location>
        <begin position="184"/>
        <end position="202"/>
    </location>
</feature>
<organism evidence="10 11">
    <name type="scientific">Cryptosporangium japonicum</name>
    <dbReference type="NCBI Taxonomy" id="80872"/>
    <lineage>
        <taxon>Bacteria</taxon>
        <taxon>Bacillati</taxon>
        <taxon>Actinomycetota</taxon>
        <taxon>Actinomycetes</taxon>
        <taxon>Cryptosporangiales</taxon>
        <taxon>Cryptosporangiaceae</taxon>
        <taxon>Cryptosporangium</taxon>
    </lineage>
</organism>
<sequence>MTTNTLPETVDSSTHAVSTRRGVRLVGFFGKYGTLVVLGAMIVVYTALLGTDFFAVDNLRNVLVQSAIGVVIALGLTVVLMVGEFDLSVGYVASLAGVLTAALYSGSGANKVLMVLVVLGVGALVGLINGLVVTKLGVNALVGTLGVGSLVVGVNYIVTEGTPQSLDESGQGLLQLYLGSLGPVPWAVVLLAAVAAVLWLLLNRTTFGLEVQAVGGNRTAAELSGIRVHRVVIMAFVIGGTLAALGGLLITANVGSGQSGGGDGFLLTSFAAAFLGSAALRNGEFHVVGTLIGVLTVAIGTNGMAIYGVTASASYIFQGALLIGAVGMSTAARRMIAGRRVGH</sequence>
<keyword evidence="6 9" id="KW-1133">Transmembrane helix</keyword>
<gene>
    <name evidence="10" type="ORF">GCM10009539_63680</name>
</gene>